<dbReference type="EMBL" id="JAULJE010000002">
    <property type="protein sequence ID" value="KAK1345574.1"/>
    <property type="molecule type" value="Genomic_DNA"/>
</dbReference>
<keyword evidence="2" id="KW-0548">Nucleotidyltransferase</keyword>
<dbReference type="InterPro" id="IPR040643">
    <property type="entry name" value="MLVIN_C"/>
</dbReference>
<dbReference type="GO" id="GO:0004519">
    <property type="term" value="F:endonuclease activity"/>
    <property type="evidence" value="ECO:0007669"/>
    <property type="project" value="UniProtKB-KW"/>
</dbReference>
<protein>
    <recommendedName>
        <fullName evidence="6">Murine leukemia virus integrase C-terminal domain-containing protein</fullName>
    </recommendedName>
</protein>
<reference evidence="7" key="1">
    <citation type="submission" date="2023-06" db="EMBL/GenBank/DDBJ databases">
        <title>Reference genome for the Northern bat (Eptesicus nilssonii), a most northern bat species.</title>
        <authorList>
            <person name="Laine V.N."/>
            <person name="Pulliainen A.T."/>
            <person name="Lilley T.M."/>
        </authorList>
    </citation>
    <scope>NUCLEOTIDE SEQUENCE</scope>
    <source>
        <strain evidence="7">BLF_Eptnil</strain>
        <tissue evidence="7">Kidney</tissue>
    </source>
</reference>
<accession>A0AA40I9I2</accession>
<organism evidence="7 8">
    <name type="scientific">Cnephaeus nilssonii</name>
    <name type="common">Northern bat</name>
    <name type="synonym">Eptesicus nilssonii</name>
    <dbReference type="NCBI Taxonomy" id="3371016"/>
    <lineage>
        <taxon>Eukaryota</taxon>
        <taxon>Metazoa</taxon>
        <taxon>Chordata</taxon>
        <taxon>Craniata</taxon>
        <taxon>Vertebrata</taxon>
        <taxon>Euteleostomi</taxon>
        <taxon>Mammalia</taxon>
        <taxon>Eutheria</taxon>
        <taxon>Laurasiatheria</taxon>
        <taxon>Chiroptera</taxon>
        <taxon>Yangochiroptera</taxon>
        <taxon>Vespertilionidae</taxon>
        <taxon>Cnephaeus</taxon>
    </lineage>
</organism>
<evidence type="ECO:0000313" key="8">
    <source>
        <dbReference type="Proteomes" id="UP001177744"/>
    </source>
</evidence>
<keyword evidence="4" id="KW-0255">Endonuclease</keyword>
<name>A0AA40I9I2_CNENI</name>
<proteinExistence type="predicted"/>
<evidence type="ECO:0000256" key="1">
    <source>
        <dbReference type="ARBA" id="ARBA00022679"/>
    </source>
</evidence>
<evidence type="ECO:0000313" key="7">
    <source>
        <dbReference type="EMBL" id="KAK1345574.1"/>
    </source>
</evidence>
<keyword evidence="1" id="KW-0808">Transferase</keyword>
<evidence type="ECO:0000256" key="2">
    <source>
        <dbReference type="ARBA" id="ARBA00022695"/>
    </source>
</evidence>
<dbReference type="AlphaFoldDB" id="A0AA40I9I2"/>
<dbReference type="GO" id="GO:0016787">
    <property type="term" value="F:hydrolase activity"/>
    <property type="evidence" value="ECO:0007669"/>
    <property type="project" value="UniProtKB-KW"/>
</dbReference>
<evidence type="ECO:0000256" key="4">
    <source>
        <dbReference type="ARBA" id="ARBA00022759"/>
    </source>
</evidence>
<evidence type="ECO:0000256" key="3">
    <source>
        <dbReference type="ARBA" id="ARBA00022722"/>
    </source>
</evidence>
<keyword evidence="8" id="KW-1185">Reference proteome</keyword>
<dbReference type="Proteomes" id="UP001177744">
    <property type="component" value="Unassembled WGS sequence"/>
</dbReference>
<keyword evidence="5" id="KW-0378">Hydrolase</keyword>
<dbReference type="GO" id="GO:0016779">
    <property type="term" value="F:nucleotidyltransferase activity"/>
    <property type="evidence" value="ECO:0007669"/>
    <property type="project" value="UniProtKB-KW"/>
</dbReference>
<sequence length="292" mass="32594">MSKTQKKNLTKFILETGENWTNLLPFTLLWARCTPYQKGFPLRLVREKLKAGIHNHSLTQALQYTQRATHKLVRDALPVPTADPVHPFQPRNSGHYTVILSTPTAIKIDGVQTWLHHSQLLHQETAWILATTREIPSLGSMQARRRLDTCRRGTGIHCGQVADWASGTLSWRRELSVCAMAVLQHRRGLWGSELTSRHGPSKAGELGACLLRHQAFRKPPPSRRLLKGLVHQQTGTQLPRDRKRKRPCFCCRCSHCSQVLMAMALLTPTDGAELLGPASAAGATGPLRSLLP</sequence>
<evidence type="ECO:0000259" key="6">
    <source>
        <dbReference type="Pfam" id="PF18697"/>
    </source>
</evidence>
<dbReference type="Gene3D" id="2.30.30.850">
    <property type="match status" value="1"/>
</dbReference>
<feature type="domain" description="Murine leukemia virus integrase C-terminal" evidence="6">
    <location>
        <begin position="89"/>
        <end position="118"/>
    </location>
</feature>
<dbReference type="Pfam" id="PF18697">
    <property type="entry name" value="MLVIN_C"/>
    <property type="match status" value="1"/>
</dbReference>
<evidence type="ECO:0000256" key="5">
    <source>
        <dbReference type="ARBA" id="ARBA00022801"/>
    </source>
</evidence>
<keyword evidence="3" id="KW-0540">Nuclease</keyword>
<gene>
    <name evidence="7" type="ORF">QTO34_008036</name>
</gene>
<comment type="caution">
    <text evidence="7">The sequence shown here is derived from an EMBL/GenBank/DDBJ whole genome shotgun (WGS) entry which is preliminary data.</text>
</comment>